<dbReference type="AlphaFoldDB" id="U9SU90"/>
<protein>
    <submittedName>
        <fullName evidence="1">Uncharacterized protein</fullName>
    </submittedName>
</protein>
<sequence length="83" mass="9752">MTLLTRTTSLVTNKIRKRRALRSLRKNCIRIKGNTKINVYNKFDKDSLDEEVGVITGIKPFRVEVNHAYWTYLPCITSDNFFE</sequence>
<proteinExistence type="predicted"/>
<reference evidence="1" key="1">
    <citation type="submission" date="2013-07" db="EMBL/GenBank/DDBJ databases">
        <title>The genome of an arbuscular mycorrhizal fungus provides insights into the evolution of the oldest plant symbiosis.</title>
        <authorList>
            <consortium name="DOE Joint Genome Institute"/>
            <person name="Tisserant E."/>
            <person name="Malbreil M."/>
            <person name="Kuo A."/>
            <person name="Kohler A."/>
            <person name="Symeonidi A."/>
            <person name="Balestrini R."/>
            <person name="Charron P."/>
            <person name="Duensing N."/>
            <person name="Frei-dit-Frey N."/>
            <person name="Gianinazzi-Pearson V."/>
            <person name="Gilbert B."/>
            <person name="Handa Y."/>
            <person name="Hijri M."/>
            <person name="Kaul R."/>
            <person name="Kawaguchi M."/>
            <person name="Krajinski F."/>
            <person name="Lammers P."/>
            <person name="Lapierre D."/>
            <person name="Masclaux F.G."/>
            <person name="Murat C."/>
            <person name="Morin E."/>
            <person name="Ndikumana S."/>
            <person name="Pagni M."/>
            <person name="Petitpierre D."/>
            <person name="Requena N."/>
            <person name="Rosikiewicz P."/>
            <person name="Riley R."/>
            <person name="Saito K."/>
            <person name="San Clemente H."/>
            <person name="Shapiro H."/>
            <person name="van Tuinen D."/>
            <person name="Becard G."/>
            <person name="Bonfante P."/>
            <person name="Paszkowski U."/>
            <person name="Shachar-Hill Y."/>
            <person name="Young J.P."/>
            <person name="Sanders I.R."/>
            <person name="Henrissat B."/>
            <person name="Rensing S.A."/>
            <person name="Grigoriev I.V."/>
            <person name="Corradi N."/>
            <person name="Roux C."/>
            <person name="Martin F."/>
        </authorList>
    </citation>
    <scope>NUCLEOTIDE SEQUENCE</scope>
    <source>
        <strain evidence="1">DAOM 197198</strain>
    </source>
</reference>
<name>U9SU90_RHIID</name>
<dbReference type="HOGENOM" id="CLU_2543768_0_0_1"/>
<evidence type="ECO:0000313" key="1">
    <source>
        <dbReference type="EMBL" id="ERZ99474.1"/>
    </source>
</evidence>
<accession>U9SU90</accession>
<gene>
    <name evidence="1" type="ORF">GLOINDRAFT_9458</name>
</gene>
<organism evidence="1">
    <name type="scientific">Rhizophagus irregularis (strain DAOM 181602 / DAOM 197198 / MUCL 43194)</name>
    <name type="common">Arbuscular mycorrhizal fungus</name>
    <name type="synonym">Glomus intraradices</name>
    <dbReference type="NCBI Taxonomy" id="747089"/>
    <lineage>
        <taxon>Eukaryota</taxon>
        <taxon>Fungi</taxon>
        <taxon>Fungi incertae sedis</taxon>
        <taxon>Mucoromycota</taxon>
        <taxon>Glomeromycotina</taxon>
        <taxon>Glomeromycetes</taxon>
        <taxon>Glomerales</taxon>
        <taxon>Glomeraceae</taxon>
        <taxon>Rhizophagus</taxon>
    </lineage>
</organism>
<dbReference type="EMBL" id="KI297936">
    <property type="protein sequence ID" value="ERZ99474.1"/>
    <property type="molecule type" value="Genomic_DNA"/>
</dbReference>